<reference evidence="2" key="1">
    <citation type="submission" date="2021-01" db="EMBL/GenBank/DDBJ databases">
        <authorList>
            <consortium name="Genoscope - CEA"/>
            <person name="William W."/>
        </authorList>
    </citation>
    <scope>NUCLEOTIDE SEQUENCE</scope>
</reference>
<sequence length="67" mass="7637">VDESDTLNLNDDDYSSVEDMMAENEDEQNAQTDSVTSAAQGLFIFIFASLELKYIVYIKWTHEPNKS</sequence>
<feature type="compositionally biased region" description="Acidic residues" evidence="1">
    <location>
        <begin position="1"/>
        <end position="28"/>
    </location>
</feature>
<organism evidence="2">
    <name type="scientific">Brassica napus</name>
    <name type="common">Rape</name>
    <dbReference type="NCBI Taxonomy" id="3708"/>
    <lineage>
        <taxon>Eukaryota</taxon>
        <taxon>Viridiplantae</taxon>
        <taxon>Streptophyta</taxon>
        <taxon>Embryophyta</taxon>
        <taxon>Tracheophyta</taxon>
        <taxon>Spermatophyta</taxon>
        <taxon>Magnoliopsida</taxon>
        <taxon>eudicotyledons</taxon>
        <taxon>Gunneridae</taxon>
        <taxon>Pentapetalae</taxon>
        <taxon>rosids</taxon>
        <taxon>malvids</taxon>
        <taxon>Brassicales</taxon>
        <taxon>Brassicaceae</taxon>
        <taxon>Brassiceae</taxon>
        <taxon>Brassica</taxon>
    </lineage>
</organism>
<gene>
    <name evidence="2" type="ORF">DARMORV10_C01P51830.1</name>
</gene>
<dbReference type="Proteomes" id="UP001295469">
    <property type="component" value="Chromosome C01"/>
</dbReference>
<accession>A0A816RXI0</accession>
<dbReference type="EMBL" id="HG994365">
    <property type="protein sequence ID" value="CAF2079298.1"/>
    <property type="molecule type" value="Genomic_DNA"/>
</dbReference>
<protein>
    <submittedName>
        <fullName evidence="2">(rape) hypothetical protein</fullName>
    </submittedName>
</protein>
<proteinExistence type="predicted"/>
<evidence type="ECO:0000256" key="1">
    <source>
        <dbReference type="SAM" id="MobiDB-lite"/>
    </source>
</evidence>
<evidence type="ECO:0000313" key="2">
    <source>
        <dbReference type="EMBL" id="CAF2079298.1"/>
    </source>
</evidence>
<dbReference type="AlphaFoldDB" id="A0A816RXI0"/>
<feature type="non-terminal residue" evidence="2">
    <location>
        <position position="1"/>
    </location>
</feature>
<name>A0A816RXI0_BRANA</name>
<feature type="region of interest" description="Disordered" evidence="1">
    <location>
        <begin position="1"/>
        <end position="33"/>
    </location>
</feature>